<keyword evidence="2" id="KW-1003">Cell membrane</keyword>
<evidence type="ECO:0000256" key="6">
    <source>
        <dbReference type="SAM" id="MobiDB-lite"/>
    </source>
</evidence>
<evidence type="ECO:0000256" key="4">
    <source>
        <dbReference type="ARBA" id="ARBA00022989"/>
    </source>
</evidence>
<dbReference type="EMBL" id="CAICTM010000340">
    <property type="protein sequence ID" value="CAB9508287.1"/>
    <property type="molecule type" value="Genomic_DNA"/>
</dbReference>
<name>A0A9N8HD16_9STRA</name>
<feature type="compositionally biased region" description="Low complexity" evidence="6">
    <location>
        <begin position="283"/>
        <end position="292"/>
    </location>
</feature>
<evidence type="ECO:0000256" key="3">
    <source>
        <dbReference type="ARBA" id="ARBA00022692"/>
    </source>
</evidence>
<protein>
    <recommendedName>
        <fullName evidence="9">MgtC/SapB/SrpB/YhiD N-terminal domain-containing protein</fullName>
    </recommendedName>
</protein>
<evidence type="ECO:0000256" key="7">
    <source>
        <dbReference type="SAM" id="Phobius"/>
    </source>
</evidence>
<feature type="domain" description="MgtC/SapB/SrpB/YhiD N-terminal" evidence="9">
    <location>
        <begin position="138"/>
        <end position="266"/>
    </location>
</feature>
<dbReference type="AlphaFoldDB" id="A0A9N8HD16"/>
<evidence type="ECO:0000256" key="2">
    <source>
        <dbReference type="ARBA" id="ARBA00022475"/>
    </source>
</evidence>
<feature type="compositionally biased region" description="Basic and acidic residues" evidence="6">
    <location>
        <begin position="359"/>
        <end position="371"/>
    </location>
</feature>
<keyword evidence="8" id="KW-0732">Signal</keyword>
<evidence type="ECO:0000313" key="11">
    <source>
        <dbReference type="Proteomes" id="UP001153069"/>
    </source>
</evidence>
<feature type="region of interest" description="Disordered" evidence="6">
    <location>
        <begin position="406"/>
        <end position="452"/>
    </location>
</feature>
<organism evidence="10 11">
    <name type="scientific">Seminavis robusta</name>
    <dbReference type="NCBI Taxonomy" id="568900"/>
    <lineage>
        <taxon>Eukaryota</taxon>
        <taxon>Sar</taxon>
        <taxon>Stramenopiles</taxon>
        <taxon>Ochrophyta</taxon>
        <taxon>Bacillariophyta</taxon>
        <taxon>Bacillariophyceae</taxon>
        <taxon>Bacillariophycidae</taxon>
        <taxon>Naviculales</taxon>
        <taxon>Naviculaceae</taxon>
        <taxon>Seminavis</taxon>
    </lineage>
</organism>
<evidence type="ECO:0000259" key="9">
    <source>
        <dbReference type="Pfam" id="PF02308"/>
    </source>
</evidence>
<evidence type="ECO:0000256" key="8">
    <source>
        <dbReference type="SAM" id="SignalP"/>
    </source>
</evidence>
<keyword evidence="11" id="KW-1185">Reference proteome</keyword>
<feature type="chain" id="PRO_5040211399" description="MgtC/SapB/SrpB/YhiD N-terminal domain-containing protein" evidence="8">
    <location>
        <begin position="24"/>
        <end position="452"/>
    </location>
</feature>
<dbReference type="GO" id="GO:0005886">
    <property type="term" value="C:plasma membrane"/>
    <property type="evidence" value="ECO:0007669"/>
    <property type="project" value="UniProtKB-SubCell"/>
</dbReference>
<dbReference type="Proteomes" id="UP001153069">
    <property type="component" value="Unassembled WGS sequence"/>
</dbReference>
<feature type="compositionally biased region" description="Acidic residues" evidence="6">
    <location>
        <begin position="340"/>
        <end position="358"/>
    </location>
</feature>
<feature type="compositionally biased region" description="Basic and acidic residues" evidence="6">
    <location>
        <begin position="417"/>
        <end position="436"/>
    </location>
</feature>
<sequence length="452" mass="48746">MMPMPRLLQYLILAACLVSQCSSWTFPSPGSRSLARCHHPRFISQVRSEGISPMENTNIHHCEHHGGRRTRRLVGVAAVLVAASWLVAPKAAVASLATSTTTMAESSIALAESSVATTFLSLPSPVPRIVELQLTLRLLVASLLGAAVGQERSMTHKHSAGVRTMALVALGACAFTVCSQFGFNAVGRCDPSRMASNVASGVGFVGAGVITTSTGTNPSDSRQSIVHGLTTATAIWISAAIGVACGVGMFYIATAATLSTITILKFGGFKKKFKKLTEHGQQSKSTSNSVTTKTEKPQSIRVVSTTPEELPLVKSTTASLEAMDDEDDDDDDWDYHVESADEQDDDEEDDATTEEEEEIDRKRPVLPMKEDLPELDELIEAYHRSGQSEILEKALAASTARNLTGLVTSSSSKGSKRHDEDNYKGSTKDNLHRLEPRQPLYVSKRGNETFRP</sequence>
<dbReference type="InterPro" id="IPR003416">
    <property type="entry name" value="MgtC/SapB/SrpB/YhiD_fam"/>
</dbReference>
<reference evidence="10" key="1">
    <citation type="submission" date="2020-06" db="EMBL/GenBank/DDBJ databases">
        <authorList>
            <consortium name="Plant Systems Biology data submission"/>
        </authorList>
    </citation>
    <scope>NUCLEOTIDE SEQUENCE</scope>
    <source>
        <strain evidence="10">D6</strain>
    </source>
</reference>
<accession>A0A9N8HD16</accession>
<keyword evidence="4 7" id="KW-1133">Transmembrane helix</keyword>
<keyword evidence="3 7" id="KW-0812">Transmembrane</keyword>
<feature type="signal peptide" evidence="8">
    <location>
        <begin position="1"/>
        <end position="23"/>
    </location>
</feature>
<feature type="transmembrane region" description="Helical" evidence="7">
    <location>
        <begin position="165"/>
        <end position="186"/>
    </location>
</feature>
<feature type="region of interest" description="Disordered" evidence="6">
    <location>
        <begin position="277"/>
        <end position="371"/>
    </location>
</feature>
<proteinExistence type="predicted"/>
<keyword evidence="5 7" id="KW-0472">Membrane</keyword>
<comment type="caution">
    <text evidence="10">The sequence shown here is derived from an EMBL/GenBank/DDBJ whole genome shotgun (WGS) entry which is preliminary data.</text>
</comment>
<dbReference type="PANTHER" id="PTHR33778:SF1">
    <property type="entry name" value="MAGNESIUM TRANSPORTER YHID-RELATED"/>
    <property type="match status" value="1"/>
</dbReference>
<evidence type="ECO:0000256" key="1">
    <source>
        <dbReference type="ARBA" id="ARBA00004651"/>
    </source>
</evidence>
<dbReference type="InterPro" id="IPR049177">
    <property type="entry name" value="MgtC_SapB_SrpB_YhiD_N"/>
</dbReference>
<dbReference type="PRINTS" id="PR01837">
    <property type="entry name" value="MGTCSAPBPROT"/>
</dbReference>
<dbReference type="PANTHER" id="PTHR33778">
    <property type="entry name" value="PROTEIN MGTC"/>
    <property type="match status" value="1"/>
</dbReference>
<feature type="transmembrane region" description="Helical" evidence="7">
    <location>
        <begin position="235"/>
        <end position="264"/>
    </location>
</feature>
<evidence type="ECO:0000313" key="10">
    <source>
        <dbReference type="EMBL" id="CAB9508287.1"/>
    </source>
</evidence>
<dbReference type="Pfam" id="PF02308">
    <property type="entry name" value="MgtC"/>
    <property type="match status" value="1"/>
</dbReference>
<comment type="subcellular location">
    <subcellularLocation>
        <location evidence="1">Cell membrane</location>
        <topology evidence="1">Multi-pass membrane protein</topology>
    </subcellularLocation>
</comment>
<evidence type="ECO:0000256" key="5">
    <source>
        <dbReference type="ARBA" id="ARBA00023136"/>
    </source>
</evidence>
<gene>
    <name evidence="10" type="ORF">SEMRO_341_G121470.2</name>
</gene>
<feature type="compositionally biased region" description="Acidic residues" evidence="6">
    <location>
        <begin position="322"/>
        <end position="333"/>
    </location>
</feature>
<feature type="transmembrane region" description="Helical" evidence="7">
    <location>
        <begin position="198"/>
        <end position="215"/>
    </location>
</feature>